<organism evidence="1 2">
    <name type="scientific">Auriscalpium vulgare</name>
    <dbReference type="NCBI Taxonomy" id="40419"/>
    <lineage>
        <taxon>Eukaryota</taxon>
        <taxon>Fungi</taxon>
        <taxon>Dikarya</taxon>
        <taxon>Basidiomycota</taxon>
        <taxon>Agaricomycotina</taxon>
        <taxon>Agaricomycetes</taxon>
        <taxon>Russulales</taxon>
        <taxon>Auriscalpiaceae</taxon>
        <taxon>Auriscalpium</taxon>
    </lineage>
</organism>
<accession>A0ACB8RNI1</accession>
<name>A0ACB8RNI1_9AGAM</name>
<feature type="non-terminal residue" evidence="1">
    <location>
        <position position="1"/>
    </location>
</feature>
<dbReference type="Proteomes" id="UP000814033">
    <property type="component" value="Unassembled WGS sequence"/>
</dbReference>
<gene>
    <name evidence="1" type="ORF">FA95DRAFT_1460700</name>
</gene>
<evidence type="ECO:0000313" key="1">
    <source>
        <dbReference type="EMBL" id="KAI0045211.1"/>
    </source>
</evidence>
<protein>
    <submittedName>
        <fullName evidence="1">Uncharacterized protein</fullName>
    </submittedName>
</protein>
<dbReference type="EMBL" id="MU275958">
    <property type="protein sequence ID" value="KAI0045211.1"/>
    <property type="molecule type" value="Genomic_DNA"/>
</dbReference>
<comment type="caution">
    <text evidence="1">The sequence shown here is derived from an EMBL/GenBank/DDBJ whole genome shotgun (WGS) entry which is preliminary data.</text>
</comment>
<feature type="non-terminal residue" evidence="1">
    <location>
        <position position="55"/>
    </location>
</feature>
<sequence>AAKIQSLYSIPAERVGVFYVDVDGDEVTLNSEEELLDFYDTTQLNQLIKFRVADL</sequence>
<keyword evidence="2" id="KW-1185">Reference proteome</keyword>
<reference evidence="1" key="1">
    <citation type="submission" date="2021-02" db="EMBL/GenBank/DDBJ databases">
        <authorList>
            <consortium name="DOE Joint Genome Institute"/>
            <person name="Ahrendt S."/>
            <person name="Looney B.P."/>
            <person name="Miyauchi S."/>
            <person name="Morin E."/>
            <person name="Drula E."/>
            <person name="Courty P.E."/>
            <person name="Chicoki N."/>
            <person name="Fauchery L."/>
            <person name="Kohler A."/>
            <person name="Kuo A."/>
            <person name="Labutti K."/>
            <person name="Pangilinan J."/>
            <person name="Lipzen A."/>
            <person name="Riley R."/>
            <person name="Andreopoulos W."/>
            <person name="He G."/>
            <person name="Johnson J."/>
            <person name="Barry K.W."/>
            <person name="Grigoriev I.V."/>
            <person name="Nagy L."/>
            <person name="Hibbett D."/>
            <person name="Henrissat B."/>
            <person name="Matheny P.B."/>
            <person name="Labbe J."/>
            <person name="Martin F."/>
        </authorList>
    </citation>
    <scope>NUCLEOTIDE SEQUENCE</scope>
    <source>
        <strain evidence="1">FP105234-sp</strain>
    </source>
</reference>
<evidence type="ECO:0000313" key="2">
    <source>
        <dbReference type="Proteomes" id="UP000814033"/>
    </source>
</evidence>
<proteinExistence type="predicted"/>
<reference evidence="1" key="2">
    <citation type="journal article" date="2022" name="New Phytol.">
        <title>Evolutionary transition to the ectomycorrhizal habit in the genomes of a hyperdiverse lineage of mushroom-forming fungi.</title>
        <authorList>
            <person name="Looney B."/>
            <person name="Miyauchi S."/>
            <person name="Morin E."/>
            <person name="Drula E."/>
            <person name="Courty P.E."/>
            <person name="Kohler A."/>
            <person name="Kuo A."/>
            <person name="LaButti K."/>
            <person name="Pangilinan J."/>
            <person name="Lipzen A."/>
            <person name="Riley R."/>
            <person name="Andreopoulos W."/>
            <person name="He G."/>
            <person name="Johnson J."/>
            <person name="Nolan M."/>
            <person name="Tritt A."/>
            <person name="Barry K.W."/>
            <person name="Grigoriev I.V."/>
            <person name="Nagy L.G."/>
            <person name="Hibbett D."/>
            <person name="Henrissat B."/>
            <person name="Matheny P.B."/>
            <person name="Labbe J."/>
            <person name="Martin F.M."/>
        </authorList>
    </citation>
    <scope>NUCLEOTIDE SEQUENCE</scope>
    <source>
        <strain evidence="1">FP105234-sp</strain>
    </source>
</reference>